<feature type="domain" description="Probable ATP-binding protein BrxC winged helix-turn-helix" evidence="3">
    <location>
        <begin position="761"/>
        <end position="837"/>
    </location>
</feature>
<feature type="domain" description="Probable ATP-binding protein BrxC alpha-helical" evidence="4">
    <location>
        <begin position="855"/>
        <end position="975"/>
    </location>
</feature>
<dbReference type="SUPFAM" id="SSF52540">
    <property type="entry name" value="P-loop containing nucleoside triphosphate hydrolases"/>
    <property type="match status" value="1"/>
</dbReference>
<evidence type="ECO:0000256" key="1">
    <source>
        <dbReference type="SAM" id="Coils"/>
    </source>
</evidence>
<gene>
    <name evidence="6" type="ORF">SAMN04487931_101430</name>
</gene>
<organism evidence="6 7">
    <name type="scientific">Desulfobacula phenolica</name>
    <dbReference type="NCBI Taxonomy" id="90732"/>
    <lineage>
        <taxon>Bacteria</taxon>
        <taxon>Pseudomonadati</taxon>
        <taxon>Thermodesulfobacteriota</taxon>
        <taxon>Desulfobacteria</taxon>
        <taxon>Desulfobacterales</taxon>
        <taxon>Desulfobacteraceae</taxon>
        <taxon>Desulfobacula</taxon>
    </lineage>
</organism>
<evidence type="ECO:0008006" key="8">
    <source>
        <dbReference type="Google" id="ProtNLM"/>
    </source>
</evidence>
<evidence type="ECO:0000259" key="3">
    <source>
        <dbReference type="Pfam" id="PF25791"/>
    </source>
</evidence>
<evidence type="ECO:0000256" key="2">
    <source>
        <dbReference type="SAM" id="MobiDB-lite"/>
    </source>
</evidence>
<protein>
    <recommendedName>
        <fullName evidence="8">BREX system P-loop protein BrxC</fullName>
    </recommendedName>
</protein>
<dbReference type="AlphaFoldDB" id="A0A1H2DQ45"/>
<dbReference type="InterPro" id="IPR058036">
    <property type="entry name" value="BREX_BrxC_4th"/>
</dbReference>
<sequence>MALKTIFEKPVDRSIEGVIKADDQASLRLEVEEYVLTNEVEKRLESFLDAYNNYDGANGVWISGFFGSGKSHLLKILALLMENREVEGAKVLDIILPKCGDNQILKGDLKKAVSIPSKSILFNIDQKADVISKTQIDALVAVFVKVFDESCGYYGKQAYIAQFERELDRDNLLDKFKDAFKTASSKDWEWGRMRAKRVAAHIDEAYQCVTGQEVTAILDKYRSDYSLSIEDFAEQVNSYIETQETNFRLNFFVDEVGQYVADNVKLMTNLQTIAESLATKSRGRAWIIVTAQEDMNTLVGEMNKQQSNDFSKIQARFENRMKLTSADVAEVIRKRLLQKNDTGIHKLSKVYDDQVNNLKTLFDFADGAQLYRNFKDQDHFIHTYPFIPYQFILFQTAIQNLSMHNAFEGKHRSVGERSMLGVFQQVAVHISDYEVGRLATFDLMFEGIRSALKAQIQRSIQLAERHLDNKFAVQVLKALFLVKYIKEFRATQRNLMVLMLDEFNKDMGHLNKNLTEALNLLEQQTYIRRNGQVFEFLTDEEKDVEEEIKNTDIEASAVDDHLYKIVFDTIIKLRKIRYDQNGQDYPFSRKMDDKLFGREHELSVHVISPFNENADNEQVLKMQSAGRDELLVIMPPDERMMRDLLMYERTNKYIRQNISTTQQESIKRILTDKTLQNQERYNDLKQHIENLLGKAKLFINANLVDIGGTDPQARIIKGFHDLIVRTYPNLKMLKDFTYTESYVTKCLKDSGNLFGDDVTLLSEAEQEMLSFVKANKKNGIRTTVKSLIERFGKKSYGWYYAAVLCIAAKLCAAGKVELNFDSNILEDDQLEKALLNTHVHSNLIIEPLNDFTAAQIRSLKQFYEEFFDSPTSSTEAKALGKETAEAIKEKIEALSQLAAERHKYPFLAGLEKITAILKELKAKPYTFFLTDLHKIEDSLLDMKEDVVDPIQRFMNGPLKTIYDDAVNFLKRQEHNFSYIDGDESGQILDILKDSSCYKNNKMSRVKSLVETVSDKLDEKLKTTRQVAIDKINSLLNKMIGMEDFIRLSASLQDELKKPFETQLETLQDQTLIAMISDALRRFEDDEYNNILSKLSYLGRPKPASPEPKPSKSDQTDYETSIEDSCLGKGKIKEGQAKPKEKENEPVKEVVGIKKIEVNYSKAWIENEFEVEDYLSVLKKAIIREINAGKRVQV</sequence>
<dbReference type="Pfam" id="PF25792">
    <property type="entry name" value="BREX_BrxC_helical"/>
    <property type="match status" value="1"/>
</dbReference>
<dbReference type="Pfam" id="PF25796">
    <property type="entry name" value="BREX_BrxC_4th"/>
    <property type="match status" value="1"/>
</dbReference>
<dbReference type="RefSeq" id="WP_092229947.1">
    <property type="nucleotide sequence ID" value="NZ_FNLL01000001.1"/>
</dbReference>
<evidence type="ECO:0000259" key="5">
    <source>
        <dbReference type="Pfam" id="PF25796"/>
    </source>
</evidence>
<dbReference type="InterPro" id="IPR058037">
    <property type="entry name" value="BREX_BrxC_helical"/>
</dbReference>
<keyword evidence="7" id="KW-1185">Reference proteome</keyword>
<proteinExistence type="predicted"/>
<dbReference type="InterPro" id="IPR047679">
    <property type="entry name" value="BREX_BrxC"/>
</dbReference>
<feature type="domain" description="Probable ATP-binding protein BrxC 4th six-stranded beta-sheet" evidence="5">
    <location>
        <begin position="551"/>
        <end position="722"/>
    </location>
</feature>
<dbReference type="InterPro" id="IPR027417">
    <property type="entry name" value="P-loop_NTPase"/>
</dbReference>
<feature type="coiled-coil region" evidence="1">
    <location>
        <begin position="504"/>
        <end position="554"/>
    </location>
</feature>
<name>A0A1H2DQ45_9BACT</name>
<dbReference type="EMBL" id="FNLL01000001">
    <property type="protein sequence ID" value="SDT84904.1"/>
    <property type="molecule type" value="Genomic_DNA"/>
</dbReference>
<dbReference type="InterPro" id="IPR058038">
    <property type="entry name" value="BREX_BrxC_wHTH"/>
</dbReference>
<dbReference type="NCBIfam" id="NF033441">
    <property type="entry name" value="BREX_BrxC"/>
    <property type="match status" value="1"/>
</dbReference>
<accession>A0A1H2DQ45</accession>
<evidence type="ECO:0000313" key="6">
    <source>
        <dbReference type="EMBL" id="SDT84904.1"/>
    </source>
</evidence>
<dbReference type="Proteomes" id="UP000199608">
    <property type="component" value="Unassembled WGS sequence"/>
</dbReference>
<reference evidence="7" key="1">
    <citation type="submission" date="2016-10" db="EMBL/GenBank/DDBJ databases">
        <authorList>
            <person name="Varghese N."/>
            <person name="Submissions S."/>
        </authorList>
    </citation>
    <scope>NUCLEOTIDE SEQUENCE [LARGE SCALE GENOMIC DNA]</scope>
    <source>
        <strain evidence="7">DSM 3384</strain>
    </source>
</reference>
<dbReference type="Pfam" id="PF25791">
    <property type="entry name" value="WHD_BREX_BrxC"/>
    <property type="match status" value="1"/>
</dbReference>
<keyword evidence="1" id="KW-0175">Coiled coil</keyword>
<evidence type="ECO:0000259" key="4">
    <source>
        <dbReference type="Pfam" id="PF25792"/>
    </source>
</evidence>
<evidence type="ECO:0000313" key="7">
    <source>
        <dbReference type="Proteomes" id="UP000199608"/>
    </source>
</evidence>
<feature type="region of interest" description="Disordered" evidence="2">
    <location>
        <begin position="1098"/>
        <end position="1121"/>
    </location>
</feature>